<dbReference type="EMBL" id="WUYX01000046">
    <property type="protein sequence ID" value="MXV63356.1"/>
    <property type="molecule type" value="Genomic_DNA"/>
</dbReference>
<feature type="domain" description="Halobacterial output" evidence="2">
    <location>
        <begin position="6"/>
        <end position="77"/>
    </location>
</feature>
<evidence type="ECO:0000256" key="1">
    <source>
        <dbReference type="SAM" id="MobiDB-lite"/>
    </source>
</evidence>
<name>A0A6B0VQS4_9EURY</name>
<accession>A0A6B0VQS4</accession>
<dbReference type="InterPro" id="IPR040624">
    <property type="entry name" value="HalOD1"/>
</dbReference>
<gene>
    <name evidence="3" type="ORF">GS429_15045</name>
</gene>
<feature type="region of interest" description="Disordered" evidence="1">
    <location>
        <begin position="78"/>
        <end position="98"/>
    </location>
</feature>
<comment type="caution">
    <text evidence="3">The sequence shown here is derived from an EMBL/GenBank/DDBJ whole genome shotgun (WGS) entry which is preliminary data.</text>
</comment>
<evidence type="ECO:0000313" key="4">
    <source>
        <dbReference type="Proteomes" id="UP000434101"/>
    </source>
</evidence>
<proteinExistence type="predicted"/>
<dbReference type="OrthoDB" id="205616at2157"/>
<dbReference type="RefSeq" id="WP_160066178.1">
    <property type="nucleotide sequence ID" value="NZ_WUYX01000046.1"/>
</dbReference>
<dbReference type="Pfam" id="PF18545">
    <property type="entry name" value="HalOD1"/>
    <property type="match status" value="1"/>
</dbReference>
<reference evidence="3 4" key="1">
    <citation type="submission" date="2020-01" db="EMBL/GenBank/DDBJ databases">
        <title>Natronorubrum sp. JWXQ-INN 674 isolated from Inner Mongolia Autonomous Region of China.</title>
        <authorList>
            <person name="Xue Q."/>
        </authorList>
    </citation>
    <scope>NUCLEOTIDE SEQUENCE [LARGE SCALE GENOMIC DNA]</scope>
    <source>
        <strain evidence="3 4">JWXQ-INN-674</strain>
    </source>
</reference>
<evidence type="ECO:0000313" key="3">
    <source>
        <dbReference type="EMBL" id="MXV63356.1"/>
    </source>
</evidence>
<sequence>MGTGVSPSHSIVTQIAAAEGIAPTDLEPPLHDVIDPDALDQLVDSSGYRSNGPTMVIEFAYQGRTVRVDGTGAVEVTAANQLTETDSNTDSTEESHGD</sequence>
<dbReference type="AlphaFoldDB" id="A0A6B0VQS4"/>
<evidence type="ECO:0000259" key="2">
    <source>
        <dbReference type="Pfam" id="PF18545"/>
    </source>
</evidence>
<dbReference type="Proteomes" id="UP000434101">
    <property type="component" value="Unassembled WGS sequence"/>
</dbReference>
<keyword evidence="4" id="KW-1185">Reference proteome</keyword>
<protein>
    <recommendedName>
        <fullName evidence="2">Halobacterial output domain-containing protein</fullName>
    </recommendedName>
</protein>
<organism evidence="3 4">
    <name type="scientific">Natronorubrum halalkaliphilum</name>
    <dbReference type="NCBI Taxonomy" id="2691917"/>
    <lineage>
        <taxon>Archaea</taxon>
        <taxon>Methanobacteriati</taxon>
        <taxon>Methanobacteriota</taxon>
        <taxon>Stenosarchaea group</taxon>
        <taxon>Halobacteria</taxon>
        <taxon>Halobacteriales</taxon>
        <taxon>Natrialbaceae</taxon>
        <taxon>Natronorubrum</taxon>
    </lineage>
</organism>